<comment type="subcellular location">
    <subcellularLocation>
        <location evidence="1">Membrane</location>
        <topology evidence="1">Multi-pass membrane protein</topology>
    </subcellularLocation>
</comment>
<gene>
    <name evidence="11" type="ORF">KN1_07430</name>
</gene>
<accession>A0A8D5U4T7</accession>
<sequence length="313" mass="36051">MKGNYKGFTSVIIPVRGIDVNAECNIRSLLNQDYKDYEVIYVVDDIKDPIVDVLKKYNIKVVVAESVCEECSGKIKAQLTGLKYAKGDIIVFGDSDTYYPRHWLKELVSPLSDYVATTVFSWPKPYKFSLKNLIRAGFWTFGFESQAVGGTFLWGGSMAFRRDFFSVDVIEDLKKQWCDDCTLSRIAKQRGKIGFVFKAMPLNVFDENDLIRWSKRQILTVRIYSNKGYKGFLIVSVFFALFLALLLILHNLVFISPFFMWISKNIIRGLNSGIKYSIIPSIMSVPAIFFTLFVAIISYKEKYIFWRGKVYKV</sequence>
<dbReference type="PANTHER" id="PTHR12726:SF0">
    <property type="entry name" value="CERAMIDE GLUCOSYLTRANSFERASE"/>
    <property type="match status" value="1"/>
</dbReference>
<dbReference type="Pfam" id="PF00535">
    <property type="entry name" value="Glycos_transf_2"/>
    <property type="match status" value="1"/>
</dbReference>
<evidence type="ECO:0000256" key="9">
    <source>
        <dbReference type="SAM" id="Phobius"/>
    </source>
</evidence>
<feature type="domain" description="Glycosyltransferase 2-like" evidence="10">
    <location>
        <begin position="10"/>
        <end position="165"/>
    </location>
</feature>
<dbReference type="GO" id="GO:0008120">
    <property type="term" value="F:ceramide glucosyltransferase activity"/>
    <property type="evidence" value="ECO:0007669"/>
    <property type="project" value="TreeGrafter"/>
</dbReference>
<dbReference type="SUPFAM" id="SSF53448">
    <property type="entry name" value="Nucleotide-diphospho-sugar transferases"/>
    <property type="match status" value="1"/>
</dbReference>
<evidence type="ECO:0000256" key="1">
    <source>
        <dbReference type="ARBA" id="ARBA00004141"/>
    </source>
</evidence>
<dbReference type="PANTHER" id="PTHR12726">
    <property type="entry name" value="CERAMIDE GLUCOSYLTRANSFERASE"/>
    <property type="match status" value="1"/>
</dbReference>
<dbReference type="EMBL" id="AP024597">
    <property type="protein sequence ID" value="BCU69446.1"/>
    <property type="molecule type" value="Genomic_DNA"/>
</dbReference>
<reference evidence="11 12" key="1">
    <citation type="submission" date="2021-04" db="EMBL/GenBank/DDBJ databases">
        <title>Complete genome sequence of Stygiolobus sp. KN-1.</title>
        <authorList>
            <person name="Nakamura K."/>
            <person name="Sakai H."/>
            <person name="Kurosawa N."/>
        </authorList>
    </citation>
    <scope>NUCLEOTIDE SEQUENCE [LARGE SCALE GENOMIC DNA]</scope>
    <source>
        <strain evidence="11 12">KN-1</strain>
    </source>
</reference>
<dbReference type="KEGG" id="csty:KN1_07430"/>
<evidence type="ECO:0000256" key="6">
    <source>
        <dbReference type="ARBA" id="ARBA00022692"/>
    </source>
</evidence>
<evidence type="ECO:0000313" key="12">
    <source>
        <dbReference type="Proteomes" id="UP000825123"/>
    </source>
</evidence>
<dbReference type="AlphaFoldDB" id="A0A8D5U4T7"/>
<keyword evidence="12" id="KW-1185">Reference proteome</keyword>
<feature type="transmembrane region" description="Helical" evidence="9">
    <location>
        <begin position="278"/>
        <end position="299"/>
    </location>
</feature>
<proteinExistence type="predicted"/>
<dbReference type="GO" id="GO:0006679">
    <property type="term" value="P:glucosylceramide biosynthetic process"/>
    <property type="evidence" value="ECO:0007669"/>
    <property type="project" value="TreeGrafter"/>
</dbReference>
<keyword evidence="6 9" id="KW-0812">Transmembrane</keyword>
<evidence type="ECO:0000313" key="11">
    <source>
        <dbReference type="EMBL" id="BCU69446.1"/>
    </source>
</evidence>
<dbReference type="GO" id="GO:0016020">
    <property type="term" value="C:membrane"/>
    <property type="evidence" value="ECO:0007669"/>
    <property type="project" value="UniProtKB-SubCell"/>
</dbReference>
<comment type="pathway">
    <text evidence="2">Lipid metabolism; sphingolipid metabolism.</text>
</comment>
<comment type="pathway">
    <text evidence="3">Sphingolipid metabolism.</text>
</comment>
<evidence type="ECO:0000256" key="7">
    <source>
        <dbReference type="ARBA" id="ARBA00022989"/>
    </source>
</evidence>
<evidence type="ECO:0000256" key="8">
    <source>
        <dbReference type="ARBA" id="ARBA00023136"/>
    </source>
</evidence>
<dbReference type="InterPro" id="IPR001173">
    <property type="entry name" value="Glyco_trans_2-like"/>
</dbReference>
<protein>
    <submittedName>
        <fullName evidence="11">Glycosyl transferase family 2</fullName>
    </submittedName>
</protein>
<keyword evidence="5 11" id="KW-0808">Transferase</keyword>
<keyword evidence="7 9" id="KW-1133">Transmembrane helix</keyword>
<dbReference type="CDD" id="cd00761">
    <property type="entry name" value="Glyco_tranf_GTA_type"/>
    <property type="match status" value="1"/>
</dbReference>
<keyword evidence="8 9" id="KW-0472">Membrane</keyword>
<evidence type="ECO:0000256" key="2">
    <source>
        <dbReference type="ARBA" id="ARBA00004760"/>
    </source>
</evidence>
<evidence type="ECO:0000259" key="10">
    <source>
        <dbReference type="Pfam" id="PF00535"/>
    </source>
</evidence>
<feature type="transmembrane region" description="Helical" evidence="9">
    <location>
        <begin position="232"/>
        <end position="258"/>
    </location>
</feature>
<name>A0A8D5U4T7_9CREN</name>
<evidence type="ECO:0000256" key="3">
    <source>
        <dbReference type="ARBA" id="ARBA00004991"/>
    </source>
</evidence>
<dbReference type="Gene3D" id="3.90.550.10">
    <property type="entry name" value="Spore Coat Polysaccharide Biosynthesis Protein SpsA, Chain A"/>
    <property type="match status" value="1"/>
</dbReference>
<evidence type="ECO:0000256" key="4">
    <source>
        <dbReference type="ARBA" id="ARBA00022676"/>
    </source>
</evidence>
<keyword evidence="4" id="KW-0328">Glycosyltransferase</keyword>
<dbReference type="InterPro" id="IPR029044">
    <property type="entry name" value="Nucleotide-diphossugar_trans"/>
</dbReference>
<organism evidence="11 12">
    <name type="scientific">Stygiolobus caldivivus</name>
    <dbReference type="NCBI Taxonomy" id="2824673"/>
    <lineage>
        <taxon>Archaea</taxon>
        <taxon>Thermoproteota</taxon>
        <taxon>Thermoprotei</taxon>
        <taxon>Sulfolobales</taxon>
        <taxon>Sulfolobaceae</taxon>
        <taxon>Stygiolobus</taxon>
    </lineage>
</organism>
<evidence type="ECO:0000256" key="5">
    <source>
        <dbReference type="ARBA" id="ARBA00022679"/>
    </source>
</evidence>
<dbReference type="InterPro" id="IPR025993">
    <property type="entry name" value="Ceramide_glucosylTrfase"/>
</dbReference>
<dbReference type="Proteomes" id="UP000825123">
    <property type="component" value="Chromosome"/>
</dbReference>